<evidence type="ECO:0000313" key="3">
    <source>
        <dbReference type="EMBL" id="NKG21343.1"/>
    </source>
</evidence>
<gene>
    <name evidence="3" type="ORF">HED64_11585</name>
</gene>
<feature type="region of interest" description="Disordered" evidence="1">
    <location>
        <begin position="29"/>
        <end position="57"/>
    </location>
</feature>
<evidence type="ECO:0000256" key="2">
    <source>
        <dbReference type="SAM" id="SignalP"/>
    </source>
</evidence>
<organism evidence="3 4">
    <name type="scientific">Paeniglutamicibacter terrestris</name>
    <dbReference type="NCBI Taxonomy" id="2723403"/>
    <lineage>
        <taxon>Bacteria</taxon>
        <taxon>Bacillati</taxon>
        <taxon>Actinomycetota</taxon>
        <taxon>Actinomycetes</taxon>
        <taxon>Micrococcales</taxon>
        <taxon>Micrococcaceae</taxon>
        <taxon>Paeniglutamicibacter</taxon>
    </lineage>
</organism>
<feature type="signal peptide" evidence="2">
    <location>
        <begin position="1"/>
        <end position="26"/>
    </location>
</feature>
<dbReference type="Pfam" id="PF03640">
    <property type="entry name" value="Lipoprotein_15"/>
    <property type="match status" value="2"/>
</dbReference>
<dbReference type="RefSeq" id="WP_168152167.1">
    <property type="nucleotide sequence ID" value="NZ_JAAWVT010000005.1"/>
</dbReference>
<dbReference type="Proteomes" id="UP000746595">
    <property type="component" value="Unassembled WGS sequence"/>
</dbReference>
<keyword evidence="2" id="KW-0732">Signal</keyword>
<dbReference type="PANTHER" id="PTHR39335:SF1">
    <property type="entry name" value="BLL4220 PROTEIN"/>
    <property type="match status" value="1"/>
</dbReference>
<sequence>MNPKNHTKTAAAALFLGAALLLSGCADTTTPGQSPAATSPDTGGGYEAPAPSASDTAMAGTDLKTAQTSLGNIVVDAKGISLYVFTKDAKGTKTSACTGECLNAWPIATTANATPTMDGVTGEVGTITSPDGQKQLTLNGMPLYYFSQDTKPGDTLGQAVQGIWYVVTPEGEMVK</sequence>
<dbReference type="PROSITE" id="PS51257">
    <property type="entry name" value="PROKAR_LIPOPROTEIN"/>
    <property type="match status" value="1"/>
</dbReference>
<accession>A0ABX1G507</accession>
<dbReference type="EMBL" id="JAAWVT010000005">
    <property type="protein sequence ID" value="NKG21343.1"/>
    <property type="molecule type" value="Genomic_DNA"/>
</dbReference>
<comment type="caution">
    <text evidence="3">The sequence shown here is derived from an EMBL/GenBank/DDBJ whole genome shotgun (WGS) entry which is preliminary data.</text>
</comment>
<evidence type="ECO:0000256" key="1">
    <source>
        <dbReference type="SAM" id="MobiDB-lite"/>
    </source>
</evidence>
<keyword evidence="4" id="KW-1185">Reference proteome</keyword>
<feature type="chain" id="PRO_5045657459" description="Lipoprotein with Yx(FWY)xxD motif" evidence="2">
    <location>
        <begin position="27"/>
        <end position="175"/>
    </location>
</feature>
<dbReference type="InterPro" id="IPR005297">
    <property type="entry name" value="Lipoprotein_repeat"/>
</dbReference>
<reference evidence="3 4" key="1">
    <citation type="submission" date="2020-04" db="EMBL/GenBank/DDBJ databases">
        <title>Paeniglutamicibacter sp. ANT13_2, a novel actinomycete isolated from sediment in Antarctica.</title>
        <authorList>
            <person name="Sakdapetsiri C."/>
            <person name="Pinyakong O."/>
        </authorList>
    </citation>
    <scope>NUCLEOTIDE SEQUENCE [LARGE SCALE GENOMIC DNA]</scope>
    <source>
        <strain evidence="3 4">ANT13_2</strain>
    </source>
</reference>
<evidence type="ECO:0000313" key="4">
    <source>
        <dbReference type="Proteomes" id="UP000746595"/>
    </source>
</evidence>
<dbReference type="PANTHER" id="PTHR39335">
    <property type="entry name" value="BLL4220 PROTEIN"/>
    <property type="match status" value="1"/>
</dbReference>
<proteinExistence type="predicted"/>
<name>A0ABX1G507_9MICC</name>
<evidence type="ECO:0008006" key="5">
    <source>
        <dbReference type="Google" id="ProtNLM"/>
    </source>
</evidence>
<feature type="compositionally biased region" description="Polar residues" evidence="1">
    <location>
        <begin position="29"/>
        <end position="41"/>
    </location>
</feature>
<protein>
    <recommendedName>
        <fullName evidence="5">Lipoprotein with Yx(FWY)xxD motif</fullName>
    </recommendedName>
</protein>